<proteinExistence type="predicted"/>
<feature type="region of interest" description="Disordered" evidence="1">
    <location>
        <begin position="785"/>
        <end position="864"/>
    </location>
</feature>
<dbReference type="Proteomes" id="UP000481858">
    <property type="component" value="Unassembled WGS sequence"/>
</dbReference>
<dbReference type="OrthoDB" id="185373at2759"/>
<evidence type="ECO:0000256" key="1">
    <source>
        <dbReference type="SAM" id="MobiDB-lite"/>
    </source>
</evidence>
<dbReference type="InParanoid" id="A0A7C8ILB4"/>
<sequence length="864" mass="98058">MQASWSRAAQAQSSCRYRICHHSTNALTRRSTSAASRRRVTVADVFTACYTTILGTATIVDTRRKNQRRQELDQELDRVRTSLRKFDVSRHQDFLSEANSVSDEEWSDDEKIPTYIPSQRGAEAVRPLLEELKSISNITFRPLVHQSWMEGKIEWANIETAIAYEERSPHIELQEPLTEYDLADSTATILDLVDELLRRAHKNPSRGVEDAAQSSDHARGVMVEVDALRLGYDFPSYQFPTVDPGYTKGIRTRLNLSIRRIFNQAATTRETVERICHNLLIVGVPPAIHTYNTLIAGFNRIQRPDLAQAVIDSYLDLTRWPATDQTVICMLNHYRGPGGKEGLREVVQRMRGVREDGLHLATLGGHRYGRLHREQKVPKTKRNDITFDFLVRGWLYHEEVGIACMTFVACLRNGASLPVHTLQELFHGCLATANSPNARKLLIGIDRHFENFKSYLSRIMEENTIAVVRTLLQSLHQIIKLCWLPFGEVFGETYQKHEAAATSLEAIISHVIAQLEIQEAASGSPSFLPDAVNAPESPSSHLEFAISNFNPVTLSKRTLTDSDRAYARIAMIVSIERRFGDLKERAESLAAALNATIISMETGYDIEARDTLLSDILGSPAFQKRRFAMRRALSRMDVSDNSLTVEDVASQLFRRIPSKDLILRLEENDNWKRLSIPALISFFGKDVLYSRLIPSGLLPSPEEEASAKLYKQLAEQFYACRGSIRALLFTHLSDLRQKRIMYHHDGYYSIGTRRLRSWLHMDMKYRLRGVLQTPSQFQDNSFTISFDKTAPPRQRRRVPQQLPQSQRDESASLNHPVPFKADKPTPGAENSAIEGGRAAREHEHNQVLSYFREAGLPTKGPSVR</sequence>
<protein>
    <recommendedName>
        <fullName evidence="4">Pentatricopeptide repeat domain-containing protein</fullName>
    </recommendedName>
</protein>
<gene>
    <name evidence="2" type="ORF">GQX73_g9646</name>
</gene>
<keyword evidence="3" id="KW-1185">Reference proteome</keyword>
<evidence type="ECO:0000313" key="2">
    <source>
        <dbReference type="EMBL" id="KAF2963923.1"/>
    </source>
</evidence>
<dbReference type="EMBL" id="WUBL01000174">
    <property type="protein sequence ID" value="KAF2963923.1"/>
    <property type="molecule type" value="Genomic_DNA"/>
</dbReference>
<dbReference type="AlphaFoldDB" id="A0A7C8ILB4"/>
<name>A0A7C8ILB4_9PEZI</name>
<organism evidence="2 3">
    <name type="scientific">Xylaria multiplex</name>
    <dbReference type="NCBI Taxonomy" id="323545"/>
    <lineage>
        <taxon>Eukaryota</taxon>
        <taxon>Fungi</taxon>
        <taxon>Dikarya</taxon>
        <taxon>Ascomycota</taxon>
        <taxon>Pezizomycotina</taxon>
        <taxon>Sordariomycetes</taxon>
        <taxon>Xylariomycetidae</taxon>
        <taxon>Xylariales</taxon>
        <taxon>Xylariaceae</taxon>
        <taxon>Xylaria</taxon>
    </lineage>
</organism>
<evidence type="ECO:0000313" key="3">
    <source>
        <dbReference type="Proteomes" id="UP000481858"/>
    </source>
</evidence>
<accession>A0A7C8ILB4</accession>
<comment type="caution">
    <text evidence="2">The sequence shown here is derived from an EMBL/GenBank/DDBJ whole genome shotgun (WGS) entry which is preliminary data.</text>
</comment>
<evidence type="ECO:0008006" key="4">
    <source>
        <dbReference type="Google" id="ProtNLM"/>
    </source>
</evidence>
<reference evidence="2 3" key="1">
    <citation type="submission" date="2019-12" db="EMBL/GenBank/DDBJ databases">
        <title>Draft genome sequence of the ascomycete Xylaria multiplex DSM 110363.</title>
        <authorList>
            <person name="Buettner E."/>
            <person name="Kellner H."/>
        </authorList>
    </citation>
    <scope>NUCLEOTIDE SEQUENCE [LARGE SCALE GENOMIC DNA]</scope>
    <source>
        <strain evidence="2 3">DSM 110363</strain>
    </source>
</reference>